<reference evidence="2 3" key="1">
    <citation type="submission" date="2018-03" db="EMBL/GenBank/DDBJ databases">
        <authorList>
            <person name="Keele B.F."/>
        </authorList>
    </citation>
    <scope>NUCLEOTIDE SEQUENCE [LARGE SCALE GENOMIC DNA]</scope>
    <source>
        <strain evidence="2 3">YL28-9</strain>
    </source>
</reference>
<sequence>MNLSDDNGNRGPGSDRVPEQTTGAEMNAVEKVTLDTAGAASSFYEVVRARLLDVNRWGEMAKLPMSAFKLFDDAGRAAERPAAQGDFIRIDIPGPGIRTGEGYDWVLIEELAEDREADSEVTTLRVRPSAHPLGAGENTAHFLKDTATSTFQVKRMANEVTAEEHGRNEVANLETGDIIDNIRNAFVGFGAKLGFSYPQWKSLVAGLLDTGNK</sequence>
<dbReference type="RefSeq" id="WP_107215075.1">
    <property type="nucleotide sequence ID" value="NZ_KZ686269.1"/>
</dbReference>
<organism evidence="2 3">
    <name type="scientific">Pedobacter yulinensis</name>
    <dbReference type="NCBI Taxonomy" id="2126353"/>
    <lineage>
        <taxon>Bacteria</taxon>
        <taxon>Pseudomonadati</taxon>
        <taxon>Bacteroidota</taxon>
        <taxon>Sphingobacteriia</taxon>
        <taxon>Sphingobacteriales</taxon>
        <taxon>Sphingobacteriaceae</taxon>
        <taxon>Pedobacter</taxon>
    </lineage>
</organism>
<protein>
    <submittedName>
        <fullName evidence="2">Uncharacterized protein</fullName>
    </submittedName>
</protein>
<evidence type="ECO:0000256" key="1">
    <source>
        <dbReference type="SAM" id="MobiDB-lite"/>
    </source>
</evidence>
<evidence type="ECO:0000313" key="3">
    <source>
        <dbReference type="Proteomes" id="UP000240912"/>
    </source>
</evidence>
<dbReference type="AlphaFoldDB" id="A0A2T3HK31"/>
<keyword evidence="3" id="KW-1185">Reference proteome</keyword>
<comment type="caution">
    <text evidence="2">The sequence shown here is derived from an EMBL/GenBank/DDBJ whole genome shotgun (WGS) entry which is preliminary data.</text>
</comment>
<proteinExistence type="predicted"/>
<dbReference type="EMBL" id="PYLS01000005">
    <property type="protein sequence ID" value="PST82815.1"/>
    <property type="molecule type" value="Genomic_DNA"/>
</dbReference>
<name>A0A2T3HK31_9SPHI</name>
<feature type="region of interest" description="Disordered" evidence="1">
    <location>
        <begin position="1"/>
        <end position="24"/>
    </location>
</feature>
<dbReference type="Proteomes" id="UP000240912">
    <property type="component" value="Unassembled WGS sequence"/>
</dbReference>
<accession>A0A2T3HK31</accession>
<evidence type="ECO:0000313" key="2">
    <source>
        <dbReference type="EMBL" id="PST82815.1"/>
    </source>
</evidence>
<dbReference type="OrthoDB" id="947646at2"/>
<gene>
    <name evidence="2" type="ORF">C7T94_09230</name>
</gene>